<organism evidence="20 21">
    <name type="scientific">Symbiochloris irregularis</name>
    <dbReference type="NCBI Taxonomy" id="706552"/>
    <lineage>
        <taxon>Eukaryota</taxon>
        <taxon>Viridiplantae</taxon>
        <taxon>Chlorophyta</taxon>
        <taxon>core chlorophytes</taxon>
        <taxon>Trebouxiophyceae</taxon>
        <taxon>Trebouxiales</taxon>
        <taxon>Trebouxiaceae</taxon>
        <taxon>Symbiochloris</taxon>
    </lineage>
</organism>
<feature type="active site" description="Proton acceptor" evidence="13">
    <location>
        <position position="535"/>
    </location>
</feature>
<evidence type="ECO:0000256" key="13">
    <source>
        <dbReference type="PIRSR" id="PIRSR634016-1"/>
    </source>
</evidence>
<reference evidence="20 21" key="1">
    <citation type="journal article" date="2024" name="Nat. Commun.">
        <title>Phylogenomics reveals the evolutionary origins of lichenization in chlorophyte algae.</title>
        <authorList>
            <person name="Puginier C."/>
            <person name="Libourel C."/>
            <person name="Otte J."/>
            <person name="Skaloud P."/>
            <person name="Haon M."/>
            <person name="Grisel S."/>
            <person name="Petersen M."/>
            <person name="Berrin J.G."/>
            <person name="Delaux P.M."/>
            <person name="Dal Grande F."/>
            <person name="Keller J."/>
        </authorList>
    </citation>
    <scope>NUCLEOTIDE SEQUENCE [LARGE SCALE GENOMIC DNA]</scope>
    <source>
        <strain evidence="20 21">SAG 2036</strain>
    </source>
</reference>
<evidence type="ECO:0000256" key="5">
    <source>
        <dbReference type="ARBA" id="ARBA00022670"/>
    </source>
</evidence>
<keyword evidence="17" id="KW-0732">Signal</keyword>
<dbReference type="InterPro" id="IPR042097">
    <property type="entry name" value="Aminopeptidase_N-like_N_sf"/>
</dbReference>
<evidence type="ECO:0000256" key="16">
    <source>
        <dbReference type="RuleBase" id="RU364040"/>
    </source>
</evidence>
<dbReference type="InterPro" id="IPR034016">
    <property type="entry name" value="M1_APN-typ"/>
</dbReference>
<dbReference type="GO" id="GO:0006508">
    <property type="term" value="P:proteolysis"/>
    <property type="evidence" value="ECO:0007669"/>
    <property type="project" value="UniProtKB-KW"/>
</dbReference>
<comment type="caution">
    <text evidence="20">The sequence shown here is derived from an EMBL/GenBank/DDBJ whole genome shotgun (WGS) entry which is preliminary data.</text>
</comment>
<keyword evidence="5 16" id="KW-0645">Protease</keyword>
<name>A0AAW1PVZ3_9CHLO</name>
<dbReference type="GO" id="GO:0005615">
    <property type="term" value="C:extracellular space"/>
    <property type="evidence" value="ECO:0007669"/>
    <property type="project" value="TreeGrafter"/>
</dbReference>
<dbReference type="Pfam" id="PF17900">
    <property type="entry name" value="Peptidase_M1_N"/>
    <property type="match status" value="1"/>
</dbReference>
<keyword evidence="16" id="KW-0031">Aminopeptidase</keyword>
<dbReference type="SUPFAM" id="SSF55486">
    <property type="entry name" value="Metalloproteases ('zincins'), catalytic domain"/>
    <property type="match status" value="1"/>
</dbReference>
<evidence type="ECO:0000256" key="3">
    <source>
        <dbReference type="ARBA" id="ARBA00010136"/>
    </source>
</evidence>
<feature type="domain" description="Aminopeptidase N-like N-terminal" evidence="19">
    <location>
        <begin position="362"/>
        <end position="421"/>
    </location>
</feature>
<keyword evidence="6" id="KW-0812">Transmembrane</keyword>
<evidence type="ECO:0000256" key="10">
    <source>
        <dbReference type="ARBA" id="ARBA00022989"/>
    </source>
</evidence>
<dbReference type="PRINTS" id="PR00756">
    <property type="entry name" value="ALADIPTASE"/>
</dbReference>
<keyword evidence="9 14" id="KW-0862">Zinc</keyword>
<dbReference type="EC" id="3.4.11.-" evidence="16"/>
<dbReference type="EMBL" id="JALJOQ010000008">
    <property type="protein sequence ID" value="KAK9812157.1"/>
    <property type="molecule type" value="Genomic_DNA"/>
</dbReference>
<keyword evidence="10" id="KW-1133">Transmembrane helix</keyword>
<sequence length="836" mass="92479">MVLFSIGWLLAALYHVCQMDPRGLDRSSVLGVSGAVWRTWDILFALWLIGRTWGDTLGVRHPVSLGLANAVFPAVVAASTFQEDAPTLEAYSKSILLIMAATLLSKLLLETKDSWPKLRTYGGARALGFFIAAFVDFFGGAKHPRQYWLLHSVWHVLCSFAYWDLYHCIDEQSAYAWLQSKPRRRKHNKQAVASPSRRSDRIRSHDVWEGAMSPAYDFSADPNCNWSQFRLPTTTRPTVYHLNIETDMAPPYIVTGSVDIEVDVAVDSRCVVMHADQLNITSVSYTPVAIPGTSNDDQSGGVATQSIDPRQLAVEGNFTINTDLQELTLQFPETLPLSGAVLHLDFTYTISQGLAGFYLSNSKAFPCFDEPGFKARWDISLNVPSEYKALSNMDEISATADQATGMTLHQYGLSPPFSTYLVAWVVGNLSSLHSSVPSSVPGQPARPIGVYGTPENAGYLEYALDVTTKMLPLYERILEEPFPLPKLDLVGVPNFAAGAMENYGLITFVDIDFYVDPASASVSQQLTVMNTVVHEMAHQWFGDLVTEFWWNNLWLAEGFATLWERTASEMLRPQLQVMSNFWYTMEEMTALSADGSGSAHPLTASAESLDNMGGPSAFFDGIEYQKGGSVLRMLRTYLNRNRVPAQQLTYNEPVSAWLFNWIYVSGFPLLTVTVDDNNGVHVSQTKFQVSNQTTTCDDNLMGKGGPWALATRTEEPEYGPWSDVYANGFSNMNLLLPQYNATCAADFASYIANSITGPFMTTYDQRNDGRSINEFLVTSATQPTISLGDNSLREPAALSLMRPIVLRLAATIGNAQSVLNRASSALDLVRSCMQHP</sequence>
<evidence type="ECO:0000256" key="15">
    <source>
        <dbReference type="PIRSR" id="PIRSR634016-4"/>
    </source>
</evidence>
<comment type="subcellular location">
    <subcellularLocation>
        <location evidence="1">Cell membrane</location>
        <topology evidence="1">Multi-pass membrane protein</topology>
    </subcellularLocation>
</comment>
<evidence type="ECO:0000256" key="9">
    <source>
        <dbReference type="ARBA" id="ARBA00022833"/>
    </source>
</evidence>
<dbReference type="GO" id="GO:0043171">
    <property type="term" value="P:peptide catabolic process"/>
    <property type="evidence" value="ECO:0007669"/>
    <property type="project" value="TreeGrafter"/>
</dbReference>
<dbReference type="Gene3D" id="1.10.390.10">
    <property type="entry name" value="Neutral Protease Domain 2"/>
    <property type="match status" value="1"/>
</dbReference>
<dbReference type="SUPFAM" id="SSF63737">
    <property type="entry name" value="Leukotriene A4 hydrolase N-terminal domain"/>
    <property type="match status" value="1"/>
</dbReference>
<feature type="chain" id="PRO_5043912310" description="Aminopeptidase" evidence="17">
    <location>
        <begin position="20"/>
        <end position="836"/>
    </location>
</feature>
<evidence type="ECO:0000256" key="7">
    <source>
        <dbReference type="ARBA" id="ARBA00022723"/>
    </source>
</evidence>
<evidence type="ECO:0000256" key="14">
    <source>
        <dbReference type="PIRSR" id="PIRSR634016-3"/>
    </source>
</evidence>
<evidence type="ECO:0000256" key="17">
    <source>
        <dbReference type="SAM" id="SignalP"/>
    </source>
</evidence>
<evidence type="ECO:0000313" key="21">
    <source>
        <dbReference type="Proteomes" id="UP001465755"/>
    </source>
</evidence>
<evidence type="ECO:0000313" key="20">
    <source>
        <dbReference type="EMBL" id="KAK9812157.1"/>
    </source>
</evidence>
<evidence type="ECO:0000256" key="1">
    <source>
        <dbReference type="ARBA" id="ARBA00004651"/>
    </source>
</evidence>
<evidence type="ECO:0000256" key="2">
    <source>
        <dbReference type="ARBA" id="ARBA00005542"/>
    </source>
</evidence>
<keyword evidence="12" id="KW-0472">Membrane</keyword>
<dbReference type="GO" id="GO:0070006">
    <property type="term" value="F:metalloaminopeptidase activity"/>
    <property type="evidence" value="ECO:0007669"/>
    <property type="project" value="TreeGrafter"/>
</dbReference>
<evidence type="ECO:0000259" key="19">
    <source>
        <dbReference type="Pfam" id="PF17900"/>
    </source>
</evidence>
<evidence type="ECO:0000256" key="6">
    <source>
        <dbReference type="ARBA" id="ARBA00022692"/>
    </source>
</evidence>
<dbReference type="AlphaFoldDB" id="A0AAW1PVZ3"/>
<dbReference type="InterPro" id="IPR014782">
    <property type="entry name" value="Peptidase_M1_dom"/>
</dbReference>
<dbReference type="InterPro" id="IPR021910">
    <property type="entry name" value="NGX6/PGAP6/MYMK"/>
</dbReference>
<gene>
    <name evidence="20" type="ORF">WJX73_000924</name>
</gene>
<dbReference type="PANTHER" id="PTHR11533">
    <property type="entry name" value="PROTEASE M1 ZINC METALLOPROTEASE"/>
    <property type="match status" value="1"/>
</dbReference>
<dbReference type="GO" id="GO:0005886">
    <property type="term" value="C:plasma membrane"/>
    <property type="evidence" value="ECO:0007669"/>
    <property type="project" value="UniProtKB-SubCell"/>
</dbReference>
<protein>
    <recommendedName>
        <fullName evidence="16">Aminopeptidase</fullName>
        <ecNumber evidence="16">3.4.11.-</ecNumber>
    </recommendedName>
</protein>
<dbReference type="InterPro" id="IPR050344">
    <property type="entry name" value="Peptidase_M1_aminopeptidases"/>
</dbReference>
<evidence type="ECO:0000259" key="18">
    <source>
        <dbReference type="Pfam" id="PF01433"/>
    </source>
</evidence>
<dbReference type="CDD" id="cd09601">
    <property type="entry name" value="M1_APN-Q_like"/>
    <property type="match status" value="1"/>
</dbReference>
<comment type="cofactor">
    <cofactor evidence="14 16">
        <name>Zn(2+)</name>
        <dbReference type="ChEBI" id="CHEBI:29105"/>
    </cofactor>
    <text evidence="14 16">Binds 1 zinc ion per subunit.</text>
</comment>
<feature type="signal peptide" evidence="17">
    <location>
        <begin position="1"/>
        <end position="19"/>
    </location>
</feature>
<evidence type="ECO:0000256" key="12">
    <source>
        <dbReference type="ARBA" id="ARBA00023136"/>
    </source>
</evidence>
<keyword evidence="21" id="KW-1185">Reference proteome</keyword>
<dbReference type="InterPro" id="IPR001930">
    <property type="entry name" value="Peptidase_M1"/>
</dbReference>
<dbReference type="Gene3D" id="2.60.40.1730">
    <property type="entry name" value="tricorn interacting facor f3 domain"/>
    <property type="match status" value="1"/>
</dbReference>
<feature type="domain" description="Peptidase M1 membrane alanine aminopeptidase" evidence="18">
    <location>
        <begin position="462"/>
        <end position="640"/>
    </location>
</feature>
<feature type="site" description="Transition state stabilizer" evidence="15">
    <location>
        <position position="624"/>
    </location>
</feature>
<dbReference type="InterPro" id="IPR045357">
    <property type="entry name" value="Aminopeptidase_N-like_N"/>
</dbReference>
<keyword evidence="8 16" id="KW-0378">Hydrolase</keyword>
<dbReference type="GO" id="GO:0008270">
    <property type="term" value="F:zinc ion binding"/>
    <property type="evidence" value="ECO:0007669"/>
    <property type="project" value="UniProtKB-UniRule"/>
</dbReference>
<feature type="binding site" evidence="14">
    <location>
        <position position="534"/>
    </location>
    <ligand>
        <name>Zn(2+)</name>
        <dbReference type="ChEBI" id="CHEBI:29105"/>
        <note>catalytic</note>
    </ligand>
</feature>
<keyword evidence="7 14" id="KW-0479">Metal-binding</keyword>
<dbReference type="Pfam" id="PF12036">
    <property type="entry name" value="DUF3522"/>
    <property type="match status" value="1"/>
</dbReference>
<keyword evidence="4" id="KW-1003">Cell membrane</keyword>
<keyword evidence="11 16" id="KW-0482">Metalloprotease</keyword>
<proteinExistence type="inferred from homology"/>
<feature type="binding site" evidence="14">
    <location>
        <position position="538"/>
    </location>
    <ligand>
        <name>Zn(2+)</name>
        <dbReference type="ChEBI" id="CHEBI:29105"/>
        <note>catalytic</note>
    </ligand>
</feature>
<dbReference type="Pfam" id="PF01433">
    <property type="entry name" value="Peptidase_M1"/>
    <property type="match status" value="1"/>
</dbReference>
<accession>A0AAW1PVZ3</accession>
<comment type="similarity">
    <text evidence="3 16">Belongs to the peptidase M1 family.</text>
</comment>
<evidence type="ECO:0000256" key="11">
    <source>
        <dbReference type="ARBA" id="ARBA00023049"/>
    </source>
</evidence>
<dbReference type="GO" id="GO:0005737">
    <property type="term" value="C:cytoplasm"/>
    <property type="evidence" value="ECO:0007669"/>
    <property type="project" value="TreeGrafter"/>
</dbReference>
<dbReference type="Proteomes" id="UP001465755">
    <property type="component" value="Unassembled WGS sequence"/>
</dbReference>
<comment type="similarity">
    <text evidence="2">Belongs to the TMEM8 family.</text>
</comment>
<evidence type="ECO:0000256" key="8">
    <source>
        <dbReference type="ARBA" id="ARBA00022801"/>
    </source>
</evidence>
<dbReference type="InterPro" id="IPR027268">
    <property type="entry name" value="Peptidase_M4/M1_CTD_sf"/>
</dbReference>
<evidence type="ECO:0000256" key="4">
    <source>
        <dbReference type="ARBA" id="ARBA00022475"/>
    </source>
</evidence>
<dbReference type="PANTHER" id="PTHR11533:SF299">
    <property type="entry name" value="AMINOPEPTIDASE"/>
    <property type="match status" value="1"/>
</dbReference>
<feature type="binding site" evidence="14">
    <location>
        <position position="557"/>
    </location>
    <ligand>
        <name>Zn(2+)</name>
        <dbReference type="ChEBI" id="CHEBI:29105"/>
        <note>catalytic</note>
    </ligand>
</feature>
<dbReference type="GO" id="GO:0042277">
    <property type="term" value="F:peptide binding"/>
    <property type="evidence" value="ECO:0007669"/>
    <property type="project" value="TreeGrafter"/>
</dbReference>